<organism evidence="2 3">
    <name type="scientific">Prorocentrum cordatum</name>
    <dbReference type="NCBI Taxonomy" id="2364126"/>
    <lineage>
        <taxon>Eukaryota</taxon>
        <taxon>Sar</taxon>
        <taxon>Alveolata</taxon>
        <taxon>Dinophyceae</taxon>
        <taxon>Prorocentrales</taxon>
        <taxon>Prorocentraceae</taxon>
        <taxon>Prorocentrum</taxon>
    </lineage>
</organism>
<feature type="compositionally biased region" description="Low complexity" evidence="1">
    <location>
        <begin position="108"/>
        <end position="119"/>
    </location>
</feature>
<accession>A0ABN9VMU5</accession>
<evidence type="ECO:0000313" key="2">
    <source>
        <dbReference type="EMBL" id="CAK0873407.1"/>
    </source>
</evidence>
<gene>
    <name evidence="2" type="ORF">PCOR1329_LOCUS58626</name>
</gene>
<comment type="caution">
    <text evidence="2">The sequence shown here is derived from an EMBL/GenBank/DDBJ whole genome shotgun (WGS) entry which is preliminary data.</text>
</comment>
<dbReference type="Proteomes" id="UP001189429">
    <property type="component" value="Unassembled WGS sequence"/>
</dbReference>
<protein>
    <recommendedName>
        <fullName evidence="4">Holocytochrome c-type synthase</fullName>
    </recommendedName>
</protein>
<evidence type="ECO:0008006" key="4">
    <source>
        <dbReference type="Google" id="ProtNLM"/>
    </source>
</evidence>
<evidence type="ECO:0000313" key="3">
    <source>
        <dbReference type="Proteomes" id="UP001189429"/>
    </source>
</evidence>
<proteinExistence type="predicted"/>
<dbReference type="EMBL" id="CAUYUJ010017280">
    <property type="protein sequence ID" value="CAK0873407.1"/>
    <property type="molecule type" value="Genomic_DNA"/>
</dbReference>
<feature type="region of interest" description="Disordered" evidence="1">
    <location>
        <begin position="97"/>
        <end position="152"/>
    </location>
</feature>
<feature type="compositionally biased region" description="Pro residues" evidence="1">
    <location>
        <begin position="141"/>
        <end position="152"/>
    </location>
</feature>
<feature type="region of interest" description="Disordered" evidence="1">
    <location>
        <begin position="286"/>
        <end position="323"/>
    </location>
</feature>
<name>A0ABN9VMU5_9DINO</name>
<sequence>MAAPPGGGGANAWRPGMPMQGCVSVGRHPAGQMQGATPARVLDYIMGFKRQPRPSGPAPEWVADLEQAMPPGHFQANVTAHQASGAQQAAHEAAAQVAAARGGPGAPPETAAAGGAAAAVKDRRHGFDSPGGGDPSAGAAAPPPPPPVATPPPDYYAALECTSRADDAEIRSPEVALRHPEDWHYQFYMGPKARGAIMANQRLVPTLQDTFDKRSHGFVQRVPPAQAAEAEYSPRRTKYFTWTTMTPQAVPYMRTSNPFCPVTPNRTGWREYVEQKNVRGAVRVKSPTAQQHRVRHLQDPKPKREKHVVSGTDHTVPAFPRQD</sequence>
<keyword evidence="3" id="KW-1185">Reference proteome</keyword>
<evidence type="ECO:0000256" key="1">
    <source>
        <dbReference type="SAM" id="MobiDB-lite"/>
    </source>
</evidence>
<reference evidence="2" key="1">
    <citation type="submission" date="2023-10" db="EMBL/GenBank/DDBJ databases">
        <authorList>
            <person name="Chen Y."/>
            <person name="Shah S."/>
            <person name="Dougan E. K."/>
            <person name="Thang M."/>
            <person name="Chan C."/>
        </authorList>
    </citation>
    <scope>NUCLEOTIDE SEQUENCE [LARGE SCALE GENOMIC DNA]</scope>
</reference>